<dbReference type="EMBL" id="MBTG01000056">
    <property type="protein sequence ID" value="OPH47602.1"/>
    <property type="molecule type" value="Genomic_DNA"/>
</dbReference>
<evidence type="ECO:0000313" key="4">
    <source>
        <dbReference type="Proteomes" id="UP000190626"/>
    </source>
</evidence>
<keyword evidence="2" id="KW-0472">Membrane</keyword>
<sequence>MIWLDVIKALAPALIGASVSIFLYFANRRDRRNEREADERKQDIVKSDASLPPRSRKHRKR</sequence>
<keyword evidence="2" id="KW-0812">Transmembrane</keyword>
<keyword evidence="2" id="KW-1133">Transmembrane helix</keyword>
<feature type="region of interest" description="Disordered" evidence="1">
    <location>
        <begin position="31"/>
        <end position="61"/>
    </location>
</feature>
<evidence type="ECO:0000256" key="2">
    <source>
        <dbReference type="SAM" id="Phobius"/>
    </source>
</evidence>
<dbReference type="Proteomes" id="UP000190626">
    <property type="component" value="Unassembled WGS sequence"/>
</dbReference>
<protein>
    <submittedName>
        <fullName evidence="3">Uncharacterized protein</fullName>
    </submittedName>
</protein>
<feature type="compositionally biased region" description="Basic and acidic residues" evidence="1">
    <location>
        <begin position="31"/>
        <end position="46"/>
    </location>
</feature>
<gene>
    <name evidence="3" type="ORF">BC351_10445</name>
</gene>
<keyword evidence="4" id="KW-1185">Reference proteome</keyword>
<reference evidence="4" key="1">
    <citation type="submission" date="2016-07" db="EMBL/GenBank/DDBJ databases">
        <authorList>
            <person name="Florea S."/>
            <person name="Webb J.S."/>
            <person name="Jaromczyk J."/>
            <person name="Schardl C.L."/>
        </authorList>
    </citation>
    <scope>NUCLEOTIDE SEQUENCE [LARGE SCALE GENOMIC DNA]</scope>
    <source>
        <strain evidence="4">CY1</strain>
    </source>
</reference>
<evidence type="ECO:0000256" key="1">
    <source>
        <dbReference type="SAM" id="MobiDB-lite"/>
    </source>
</evidence>
<dbReference type="AlphaFoldDB" id="A0A1V4H9F1"/>
<comment type="caution">
    <text evidence="3">The sequence shown here is derived from an EMBL/GenBank/DDBJ whole genome shotgun (WGS) entry which is preliminary data.</text>
</comment>
<feature type="transmembrane region" description="Helical" evidence="2">
    <location>
        <begin position="6"/>
        <end position="26"/>
    </location>
</feature>
<name>A0A1V4H9F1_9BACL</name>
<organism evidence="3 4">
    <name type="scientific">Paenibacillus ferrarius</name>
    <dbReference type="NCBI Taxonomy" id="1469647"/>
    <lineage>
        <taxon>Bacteria</taxon>
        <taxon>Bacillati</taxon>
        <taxon>Bacillota</taxon>
        <taxon>Bacilli</taxon>
        <taxon>Bacillales</taxon>
        <taxon>Paenibacillaceae</taxon>
        <taxon>Paenibacillus</taxon>
    </lineage>
</organism>
<proteinExistence type="predicted"/>
<evidence type="ECO:0000313" key="3">
    <source>
        <dbReference type="EMBL" id="OPH47602.1"/>
    </source>
</evidence>
<accession>A0A1V4H9F1</accession>